<name>A0A017S436_ASPRC</name>
<keyword evidence="1" id="KW-0472">Membrane</keyword>
<reference evidence="3" key="1">
    <citation type="journal article" date="2014" name="Nat. Commun.">
        <title>Genomic adaptations of the halophilic Dead Sea filamentous fungus Eurotium rubrum.</title>
        <authorList>
            <person name="Kis-Papo T."/>
            <person name="Weig A.R."/>
            <person name="Riley R."/>
            <person name="Persoh D."/>
            <person name="Salamov A."/>
            <person name="Sun H."/>
            <person name="Lipzen A."/>
            <person name="Wasser S.P."/>
            <person name="Rambold G."/>
            <person name="Grigoriev I.V."/>
            <person name="Nevo E."/>
        </authorList>
    </citation>
    <scope>NUCLEOTIDE SEQUENCE [LARGE SCALE GENOMIC DNA]</scope>
    <source>
        <strain evidence="3">CBS 135680</strain>
    </source>
</reference>
<evidence type="ECO:0000256" key="1">
    <source>
        <dbReference type="SAM" id="Phobius"/>
    </source>
</evidence>
<dbReference type="EMBL" id="KK088441">
    <property type="protein sequence ID" value="EYE91798.1"/>
    <property type="molecule type" value="Genomic_DNA"/>
</dbReference>
<dbReference type="AlphaFoldDB" id="A0A017S436"/>
<dbReference type="Proteomes" id="UP000019804">
    <property type="component" value="Unassembled WGS sequence"/>
</dbReference>
<keyword evidence="1" id="KW-1133">Transmembrane helix</keyword>
<feature type="transmembrane region" description="Helical" evidence="1">
    <location>
        <begin position="61"/>
        <end position="83"/>
    </location>
</feature>
<dbReference type="RefSeq" id="XP_040635488.1">
    <property type="nucleotide sequence ID" value="XM_040778036.1"/>
</dbReference>
<sequence length="84" mass="9925">MRCPADINTARCYGILVNVYRFPLQAVRLAAAILTFRQPHRFFSSLLPHLLPFPRRCLSEVLAFLVFVFLLNSVYLPFFFFFFF</sequence>
<dbReference type="GeneID" id="63693160"/>
<accession>A0A017S436</accession>
<organism evidence="2 3">
    <name type="scientific">Aspergillus ruber (strain CBS 135680)</name>
    <dbReference type="NCBI Taxonomy" id="1388766"/>
    <lineage>
        <taxon>Eukaryota</taxon>
        <taxon>Fungi</taxon>
        <taxon>Dikarya</taxon>
        <taxon>Ascomycota</taxon>
        <taxon>Pezizomycotina</taxon>
        <taxon>Eurotiomycetes</taxon>
        <taxon>Eurotiomycetidae</taxon>
        <taxon>Eurotiales</taxon>
        <taxon>Aspergillaceae</taxon>
        <taxon>Aspergillus</taxon>
        <taxon>Aspergillus subgen. Aspergillus</taxon>
    </lineage>
</organism>
<evidence type="ECO:0000313" key="2">
    <source>
        <dbReference type="EMBL" id="EYE91798.1"/>
    </source>
</evidence>
<evidence type="ECO:0008006" key="4">
    <source>
        <dbReference type="Google" id="ProtNLM"/>
    </source>
</evidence>
<proteinExistence type="predicted"/>
<gene>
    <name evidence="2" type="ORF">EURHEDRAFT_227359</name>
</gene>
<protein>
    <recommendedName>
        <fullName evidence="4">Transmembrane protein</fullName>
    </recommendedName>
</protein>
<keyword evidence="1" id="KW-0812">Transmembrane</keyword>
<evidence type="ECO:0000313" key="3">
    <source>
        <dbReference type="Proteomes" id="UP000019804"/>
    </source>
</evidence>
<keyword evidence="3" id="KW-1185">Reference proteome</keyword>
<dbReference type="HOGENOM" id="CLU_2527068_0_0_1"/>